<dbReference type="EMBL" id="WHNP01000088">
    <property type="protein sequence ID" value="MPW23030.1"/>
    <property type="molecule type" value="Genomic_DNA"/>
</dbReference>
<name>A0A7X1NJC6_9BURK</name>
<protein>
    <submittedName>
        <fullName evidence="1">Uncharacterized protein</fullName>
    </submittedName>
</protein>
<dbReference type="Proteomes" id="UP000484381">
    <property type="component" value="Unassembled WGS sequence"/>
</dbReference>
<organism evidence="1 2">
    <name type="scientific">Paraburkholderia franconis</name>
    <dbReference type="NCBI Taxonomy" id="2654983"/>
    <lineage>
        <taxon>Bacteria</taxon>
        <taxon>Pseudomonadati</taxon>
        <taxon>Pseudomonadota</taxon>
        <taxon>Betaproteobacteria</taxon>
        <taxon>Burkholderiales</taxon>
        <taxon>Burkholderiaceae</taxon>
        <taxon>Paraburkholderia</taxon>
    </lineage>
</organism>
<proteinExistence type="predicted"/>
<comment type="caution">
    <text evidence="1">The sequence shown here is derived from an EMBL/GenBank/DDBJ whole genome shotgun (WGS) entry which is preliminary data.</text>
</comment>
<gene>
    <name evidence="1" type="ORF">GCT13_41210</name>
</gene>
<reference evidence="1 2" key="1">
    <citation type="submission" date="2019-10" db="EMBL/GenBank/DDBJ databases">
        <title>Paraburkholderia sp. isolated from nodules of Mimosa pudica from Brazilian Atlantic Forest soils.</title>
        <authorList>
            <person name="Paulitsch F."/>
            <person name="Hungria M."/>
            <person name="Dall'Agnol R."/>
        </authorList>
    </citation>
    <scope>NUCLEOTIDE SEQUENCE [LARGE SCALE GENOMIC DNA]</scope>
    <source>
        <strain evidence="1 2">CNPSo 3157</strain>
    </source>
</reference>
<evidence type="ECO:0000313" key="2">
    <source>
        <dbReference type="Proteomes" id="UP000484381"/>
    </source>
</evidence>
<accession>A0A7X1NJC6</accession>
<dbReference type="AlphaFoldDB" id="A0A7X1NJC6"/>
<sequence length="155" mass="16506">MAIAPDFPLAFDALAQLKRALHQTLPKIPSSHLSEAIAFGLGFRTNAALQTQLNAGGGTVAGFDSDRFSGRLAKLGHGPIRDVCDDVRVVQSILLARSDPGMVPRSPLERCAAYGVRILRKENGDFFAHHNGAGVVGPCHDEQEAAALACATWDF</sequence>
<dbReference type="RefSeq" id="WP_152767596.1">
    <property type="nucleotide sequence ID" value="NZ_WHNP01000088.1"/>
</dbReference>
<evidence type="ECO:0000313" key="1">
    <source>
        <dbReference type="EMBL" id="MPW23030.1"/>
    </source>
</evidence>
<keyword evidence="2" id="KW-1185">Reference proteome</keyword>